<protein>
    <submittedName>
        <fullName evidence="1">Uncharacterized protein</fullName>
    </submittedName>
</protein>
<organism evidence="1 2">
    <name type="scientific">Hoylesella timonensis S9-PR14</name>
    <dbReference type="NCBI Taxonomy" id="1401062"/>
    <lineage>
        <taxon>Bacteria</taxon>
        <taxon>Pseudomonadati</taxon>
        <taxon>Bacteroidota</taxon>
        <taxon>Bacteroidia</taxon>
        <taxon>Bacteroidales</taxon>
        <taxon>Prevotellaceae</taxon>
        <taxon>Hoylesella</taxon>
    </lineage>
</organism>
<dbReference type="EMBL" id="JRPQ01000054">
    <property type="protein sequence ID" value="KGI22804.1"/>
    <property type="molecule type" value="Genomic_DNA"/>
</dbReference>
<comment type="caution">
    <text evidence="1">The sequence shown here is derived from an EMBL/GenBank/DDBJ whole genome shotgun (WGS) entry which is preliminary data.</text>
</comment>
<dbReference type="AlphaFoldDB" id="A0A098YTS6"/>
<gene>
    <name evidence="1" type="ORF">HMPREF9304_02365</name>
</gene>
<accession>A0A098YTS6</accession>
<dbReference type="Proteomes" id="UP000029723">
    <property type="component" value="Unassembled WGS sequence"/>
</dbReference>
<sequence length="97" mass="10784">MRNFAKTSIFASKEQVASKYGSYEGVLVKFFLIYLSHYIVHKTPFRCTDSATSHVGIVGVRISPTLDVFISTSIHSTQCSIIAHSLSSSILQEENKK</sequence>
<evidence type="ECO:0000313" key="2">
    <source>
        <dbReference type="Proteomes" id="UP000029723"/>
    </source>
</evidence>
<reference evidence="1 2" key="1">
    <citation type="submission" date="2014-07" db="EMBL/GenBank/DDBJ databases">
        <authorList>
            <person name="McCorrison J."/>
            <person name="Sanka R."/>
            <person name="Torralba M."/>
            <person name="Gillis M."/>
            <person name="Haft D.H."/>
            <person name="Methe B."/>
            <person name="Sutton G."/>
            <person name="Nelson K.E."/>
        </authorList>
    </citation>
    <scope>NUCLEOTIDE SEQUENCE [LARGE SCALE GENOMIC DNA]</scope>
    <source>
        <strain evidence="1 2">S9-PR14</strain>
    </source>
</reference>
<evidence type="ECO:0000313" key="1">
    <source>
        <dbReference type="EMBL" id="KGI22804.1"/>
    </source>
</evidence>
<proteinExistence type="predicted"/>
<name>A0A098YTS6_9BACT</name>